<gene>
    <name evidence="18" type="ORF">F2P81_008131</name>
</gene>
<evidence type="ECO:0000256" key="1">
    <source>
        <dbReference type="ARBA" id="ARBA00004146"/>
    </source>
</evidence>
<dbReference type="InterPro" id="IPR031995">
    <property type="entry name" value="OCRL_clath-bd"/>
</dbReference>
<feature type="domain" description="SUEL-type lectin" evidence="16">
    <location>
        <begin position="148"/>
        <end position="240"/>
    </location>
</feature>
<keyword evidence="11" id="KW-0472">Membrane</keyword>
<dbReference type="GO" id="GO:0031901">
    <property type="term" value="C:early endosome membrane"/>
    <property type="evidence" value="ECO:0007669"/>
    <property type="project" value="UniProtKB-SubCell"/>
</dbReference>
<dbReference type="Pfam" id="PF02140">
    <property type="entry name" value="SUEL_Lectin"/>
    <property type="match status" value="2"/>
</dbReference>
<evidence type="ECO:0000256" key="5">
    <source>
        <dbReference type="ARBA" id="ARBA00022546"/>
    </source>
</evidence>
<dbReference type="CDD" id="cd22829">
    <property type="entry name" value="Gal_Rha_Lectin_EVA1_EVA1C_rpt2"/>
    <property type="match status" value="1"/>
</dbReference>
<dbReference type="PANTHER" id="PTHR11200:SF176">
    <property type="entry name" value="INOSITOL POLYPHOSPHATE 5-PHOSPHATASE OCRL"/>
    <property type="match status" value="1"/>
</dbReference>
<comment type="subcellular location">
    <subcellularLocation>
        <location evidence="2">Cytoplasmic vesicle</location>
        <location evidence="2">Phagosome membrane</location>
    </subcellularLocation>
    <subcellularLocation>
        <location evidence="1">Early endosome membrane</location>
    </subcellularLocation>
</comment>
<dbReference type="Pfam" id="PF21310">
    <property type="entry name" value="OCRL-like_ASH"/>
    <property type="match status" value="1"/>
</dbReference>
<evidence type="ECO:0000313" key="19">
    <source>
        <dbReference type="Proteomes" id="UP000438429"/>
    </source>
</evidence>
<dbReference type="InterPro" id="IPR000922">
    <property type="entry name" value="Lectin_gal-bd_dom"/>
</dbReference>
<dbReference type="FunFam" id="2.60.40.10:FF:000132">
    <property type="entry name" value="Inositol polyphosphate 5-phosphatase OCRL-1 isoform b"/>
    <property type="match status" value="1"/>
</dbReference>
<accession>A0A6A4SXE4</accession>
<feature type="region of interest" description="Disordered" evidence="14">
    <location>
        <begin position="439"/>
        <end position="503"/>
    </location>
</feature>
<feature type="coiled-coil region" evidence="13">
    <location>
        <begin position="322"/>
        <end position="353"/>
    </location>
</feature>
<dbReference type="GO" id="GO:0046856">
    <property type="term" value="P:phosphatidylinositol dephosphorylation"/>
    <property type="evidence" value="ECO:0007669"/>
    <property type="project" value="InterPro"/>
</dbReference>
<dbReference type="Pfam" id="PF16726">
    <property type="entry name" value="OCRL_clath_bd"/>
    <property type="match status" value="1"/>
</dbReference>
<keyword evidence="5" id="KW-0348">Hemagglutinin</keyword>
<dbReference type="Gene3D" id="2.60.40.10">
    <property type="entry name" value="Immunoglobulins"/>
    <property type="match status" value="1"/>
</dbReference>
<evidence type="ECO:0000256" key="6">
    <source>
        <dbReference type="ARBA" id="ARBA00022734"/>
    </source>
</evidence>
<evidence type="ECO:0000256" key="2">
    <source>
        <dbReference type="ARBA" id="ARBA00004580"/>
    </source>
</evidence>
<dbReference type="InterPro" id="IPR037793">
    <property type="entry name" value="OCRL1/INPP5B_INPP5c"/>
</dbReference>
<evidence type="ECO:0000256" key="10">
    <source>
        <dbReference type="ARBA" id="ARBA00023098"/>
    </source>
</evidence>
<dbReference type="GO" id="GO:0030670">
    <property type="term" value="C:phagocytic vesicle membrane"/>
    <property type="evidence" value="ECO:0007669"/>
    <property type="project" value="UniProtKB-SubCell"/>
</dbReference>
<feature type="compositionally biased region" description="Low complexity" evidence="14">
    <location>
        <begin position="487"/>
        <end position="503"/>
    </location>
</feature>
<keyword evidence="13" id="KW-0175">Coiled coil</keyword>
<evidence type="ECO:0000256" key="11">
    <source>
        <dbReference type="ARBA" id="ARBA00023136"/>
    </source>
</evidence>
<keyword evidence="6" id="KW-0430">Lectin</keyword>
<dbReference type="InterPro" id="IPR000198">
    <property type="entry name" value="RhoGAP_dom"/>
</dbReference>
<evidence type="ECO:0000256" key="3">
    <source>
        <dbReference type="ARBA" id="ARBA00005910"/>
    </source>
</evidence>
<organism evidence="18 19">
    <name type="scientific">Scophthalmus maximus</name>
    <name type="common">Turbot</name>
    <name type="synonym">Psetta maxima</name>
    <dbReference type="NCBI Taxonomy" id="52904"/>
    <lineage>
        <taxon>Eukaryota</taxon>
        <taxon>Metazoa</taxon>
        <taxon>Chordata</taxon>
        <taxon>Craniata</taxon>
        <taxon>Vertebrata</taxon>
        <taxon>Euteleostomi</taxon>
        <taxon>Actinopterygii</taxon>
        <taxon>Neopterygii</taxon>
        <taxon>Teleostei</taxon>
        <taxon>Neoteleostei</taxon>
        <taxon>Acanthomorphata</taxon>
        <taxon>Carangaria</taxon>
        <taxon>Pleuronectiformes</taxon>
        <taxon>Pleuronectoidei</taxon>
        <taxon>Scophthalmidae</taxon>
        <taxon>Scophthalmus</taxon>
    </lineage>
</organism>
<feature type="compositionally biased region" description="Polar residues" evidence="14">
    <location>
        <begin position="574"/>
        <end position="584"/>
    </location>
</feature>
<evidence type="ECO:0000259" key="17">
    <source>
        <dbReference type="PROSITE" id="PS50238"/>
    </source>
</evidence>
<dbReference type="CDD" id="cd04380">
    <property type="entry name" value="RhoGAP_OCRL1"/>
    <property type="match status" value="1"/>
</dbReference>
<feature type="region of interest" description="Disordered" evidence="14">
    <location>
        <begin position="528"/>
        <end position="607"/>
    </location>
</feature>
<sequence>MTVPWSFGWSLCLLPLLLARHAAHAAPDFSHYLHSILKNHTAHACEGGTLAIECPSRTSVAVLSAFYGRRVPNRHLCPTANTNATVQEDTECTSAVAIEKVLSECQDRRSCHIPVFSPVFGQDPCPLTSKYLLVSYKCRPEHHRTRLVCENERLRLMCKNETVLAIYSATFGHLLHGSPYCPQEPGSHADMECLSPLALRKVSRRCHGRASCSVLADTQTFGDPCFSGTRKHLRVSFTCVPQYLLEDVGRGSTDPFLISDYTHGGWYTGPTYRPQNVLFTNSLEIIEKIWDLPEKVALYFVSGICAGLVFLLCLFGIRSTLVRDVKDLVSDLKDELKASRRQSKELMEDLYDDEISDTLGVLATPDAVVSRPVAQLSIPINGNFEILREAEEALLIDFSVDSFVRVRIKGEKAPELLLELQDDDRTQTFLAQVKSAQQQVESKLTKPNAMEPLAPTTARGPVPIPPQRITKTANSVGSGGNPSKPATTLPSNHNNSTTTNQTKTVPAQLLASDFGFEDSFNHALKVEEKKNNQNRMVASREPPPLPPLPPRKASYTPSNPLPPAPVPKERAVSKENTFITNTKPDSFRSGFDRVDRPPSWCESPTTNSMRQTMFSSQAGQREYLIKHRLGKKENEYVDMQTFRFFTGTWNVNGQSPDNSLEPWLSCDTEPPDIYALGFQELDLSTEAFFYMDSSKEQLWVEAVERSLHPKAKYKRVRIIRLVGMMLVVFVKKTHKNHIKEVAAEHVGTGIMGKMGNKGGVAVRFVFHNTSFCIVNSHLAAHVEDFERRNQDYKDICARMTFHLLEHPPLGIVKHDVVIWLGDLNYRLFMYDAADVKQLIAQNDLKKLQEVDQLNIQRQTKRAFTDFMEGEINFIPTYKYDPKTDRWDSSGKCRVPAWCDRILWRGNDVKQLKYRSHMELQTSDHKPVSALFIVGVKVVNEQRHKKVFEEIVRAMDRMENDFLPSVTLSRREFTFETVKFRQLQKERFLITNDGQVPCHFAFIPKLNDSQYCKPWLRAEPSDGFLEPTETLEIFLEVYVSKDSVTLLNSGEDAIEDILVLHLDRGKDYFITISGRYLPSCFGTSLETLCRMKKPIREIPITKLIDLERSKVNFLMVDGASTEEKPLKIPKEVWILVNHLFTKSCDQEDLFQTPGLQEELQSIIDCLDTSIPDTIPGCNHSVAEALLIFLEAVPEPVVCYELYQRCLECAHDSRLCKQLISQLPRAHRNVFRYLMAFLKELLKHSHNNNLTANLIATLFASLLIRPPPNLLGRQTSHERQKAIDFVLGFLMAGDEE</sequence>
<reference evidence="18 19" key="1">
    <citation type="submission" date="2019-06" db="EMBL/GenBank/DDBJ databases">
        <title>Draft genomes of female and male turbot (Scophthalmus maximus).</title>
        <authorList>
            <person name="Xu H."/>
            <person name="Xu X.-W."/>
            <person name="Shao C."/>
            <person name="Chen S."/>
        </authorList>
    </citation>
    <scope>NUCLEOTIDE SEQUENCE [LARGE SCALE GENOMIC DNA]</scope>
    <source>
        <strain evidence="18">Ysfricsl-2016a</strain>
        <tissue evidence="18">Blood</tissue>
    </source>
</reference>
<name>A0A6A4SXE4_SCOMX</name>
<evidence type="ECO:0000256" key="9">
    <source>
        <dbReference type="ARBA" id="ARBA00022801"/>
    </source>
</evidence>
<dbReference type="CDD" id="cd09093">
    <property type="entry name" value="INPP5c_INPP5B"/>
    <property type="match status" value="1"/>
</dbReference>
<protein>
    <recommendedName>
        <fullName evidence="4">phosphoinositide 5-phosphatase</fullName>
        <ecNumber evidence="4">3.1.3.36</ecNumber>
    </recommendedName>
</protein>
<dbReference type="PROSITE" id="PS50238">
    <property type="entry name" value="RHOGAP"/>
    <property type="match status" value="1"/>
</dbReference>
<dbReference type="Pfam" id="PF22669">
    <property type="entry name" value="Exo_endo_phos2"/>
    <property type="match status" value="1"/>
</dbReference>
<evidence type="ECO:0000256" key="8">
    <source>
        <dbReference type="ARBA" id="ARBA00022753"/>
    </source>
</evidence>
<dbReference type="InterPro" id="IPR047078">
    <property type="entry name" value="RhoGAP_OCRL1"/>
</dbReference>
<dbReference type="InterPro" id="IPR046985">
    <property type="entry name" value="IP5"/>
</dbReference>
<evidence type="ECO:0000256" key="12">
    <source>
        <dbReference type="ARBA" id="ARBA00023329"/>
    </source>
</evidence>
<evidence type="ECO:0000256" key="4">
    <source>
        <dbReference type="ARBA" id="ARBA00013044"/>
    </source>
</evidence>
<dbReference type="GO" id="GO:0030246">
    <property type="term" value="F:carbohydrate binding"/>
    <property type="evidence" value="ECO:0007669"/>
    <property type="project" value="UniProtKB-KW"/>
</dbReference>
<comment type="similarity">
    <text evidence="3">Belongs to the inositol 1,4,5-trisphosphate 5-phosphatase type II family.</text>
</comment>
<dbReference type="GO" id="GO:0052745">
    <property type="term" value="F:inositol phosphate phosphatase activity"/>
    <property type="evidence" value="ECO:0007669"/>
    <property type="project" value="InterPro"/>
</dbReference>
<dbReference type="EMBL" id="VEVO01000007">
    <property type="protein sequence ID" value="KAF0039896.1"/>
    <property type="molecule type" value="Genomic_DNA"/>
</dbReference>
<dbReference type="CDD" id="cd22828">
    <property type="entry name" value="Gal_Rha_Lectin_EVA1_EVA1C_rpt1"/>
    <property type="match status" value="1"/>
</dbReference>
<dbReference type="GO" id="GO:0004439">
    <property type="term" value="F:phosphatidylinositol-4,5-bisphosphate 5-phosphatase activity"/>
    <property type="evidence" value="ECO:0007669"/>
    <property type="project" value="UniProtKB-EC"/>
</dbReference>
<dbReference type="SMART" id="SM00128">
    <property type="entry name" value="IPPc"/>
    <property type="match status" value="1"/>
</dbReference>
<evidence type="ECO:0000259" key="16">
    <source>
        <dbReference type="PROSITE" id="PS50228"/>
    </source>
</evidence>
<dbReference type="FunFam" id="2.60.120.740:FF:000003">
    <property type="entry name" value="Protein eva-1 homolog C"/>
    <property type="match status" value="1"/>
</dbReference>
<dbReference type="Gene3D" id="1.10.555.10">
    <property type="entry name" value="Rho GTPase activation protein"/>
    <property type="match status" value="1"/>
</dbReference>
<keyword evidence="9" id="KW-0378">Hydrolase</keyword>
<feature type="domain" description="Rho-GAP" evidence="17">
    <location>
        <begin position="1118"/>
        <end position="1294"/>
    </location>
</feature>
<feature type="compositionally biased region" description="Pro residues" evidence="14">
    <location>
        <begin position="541"/>
        <end position="550"/>
    </location>
</feature>
<dbReference type="Gene3D" id="2.30.29.110">
    <property type="match status" value="1"/>
</dbReference>
<evidence type="ECO:0000313" key="18">
    <source>
        <dbReference type="EMBL" id="KAF0039896.1"/>
    </source>
</evidence>
<dbReference type="Gene3D" id="2.60.120.740">
    <property type="match status" value="2"/>
</dbReference>
<evidence type="ECO:0000256" key="13">
    <source>
        <dbReference type="SAM" id="Coils"/>
    </source>
</evidence>
<feature type="domain" description="SUEL-type lectin" evidence="16">
    <location>
        <begin position="44"/>
        <end position="139"/>
    </location>
</feature>
<keyword evidence="7" id="KW-0677">Repeat</keyword>
<evidence type="ECO:0000256" key="7">
    <source>
        <dbReference type="ARBA" id="ARBA00022737"/>
    </source>
</evidence>
<dbReference type="EC" id="3.1.3.36" evidence="4"/>
<dbReference type="PANTHER" id="PTHR11200">
    <property type="entry name" value="INOSITOL 5-PHOSPHATASE"/>
    <property type="match status" value="1"/>
</dbReference>
<dbReference type="InterPro" id="IPR048869">
    <property type="entry name" value="OCRL-1_2_ASH"/>
</dbReference>
<dbReference type="Pfam" id="PF00620">
    <property type="entry name" value="RhoGAP"/>
    <property type="match status" value="1"/>
</dbReference>
<dbReference type="InterPro" id="IPR013783">
    <property type="entry name" value="Ig-like_fold"/>
</dbReference>
<keyword evidence="8" id="KW-0967">Endosome</keyword>
<feature type="chain" id="PRO_5025527393" description="phosphoinositide 5-phosphatase" evidence="15">
    <location>
        <begin position="26"/>
        <end position="1294"/>
    </location>
</feature>
<keyword evidence="10" id="KW-0443">Lipid metabolism</keyword>
<dbReference type="SUPFAM" id="SSF56219">
    <property type="entry name" value="DNase I-like"/>
    <property type="match status" value="1"/>
</dbReference>
<dbReference type="SUPFAM" id="SSF48350">
    <property type="entry name" value="GTPase activation domain, GAP"/>
    <property type="match status" value="1"/>
</dbReference>
<dbReference type="FunFam" id="1.10.555.10:FF:000012">
    <property type="entry name" value="Putative inositol polyphosphate 5-phosphatase OCRL-1"/>
    <property type="match status" value="1"/>
</dbReference>
<evidence type="ECO:0000256" key="15">
    <source>
        <dbReference type="SAM" id="SignalP"/>
    </source>
</evidence>
<dbReference type="InterPro" id="IPR036691">
    <property type="entry name" value="Endo/exonu/phosph_ase_sf"/>
</dbReference>
<feature type="signal peptide" evidence="15">
    <location>
        <begin position="1"/>
        <end position="25"/>
    </location>
</feature>
<dbReference type="FunFam" id="3.60.10.10:FF:000004">
    <property type="entry name" value="Type II inositol 1,4,5-trisphosphate 5-phosphatase"/>
    <property type="match status" value="1"/>
</dbReference>
<keyword evidence="15" id="KW-0732">Signal</keyword>
<dbReference type="InterPro" id="IPR008936">
    <property type="entry name" value="Rho_GTPase_activation_prot"/>
</dbReference>
<dbReference type="InterPro" id="IPR043159">
    <property type="entry name" value="Lectin_gal-bd_sf"/>
</dbReference>
<keyword evidence="12" id="KW-0968">Cytoplasmic vesicle</keyword>
<comment type="caution">
    <text evidence="18">The sequence shown here is derived from an EMBL/GenBank/DDBJ whole genome shotgun (WGS) entry which is preliminary data.</text>
</comment>
<dbReference type="InterPro" id="IPR000300">
    <property type="entry name" value="IPPc"/>
</dbReference>
<dbReference type="Gene3D" id="3.60.10.10">
    <property type="entry name" value="Endonuclease/exonuclease/phosphatase"/>
    <property type="match status" value="1"/>
</dbReference>
<proteinExistence type="inferred from homology"/>
<dbReference type="PROSITE" id="PS50228">
    <property type="entry name" value="SUEL_LECTIN"/>
    <property type="match status" value="2"/>
</dbReference>
<dbReference type="Proteomes" id="UP000438429">
    <property type="component" value="Unassembled WGS sequence"/>
</dbReference>
<dbReference type="SMART" id="SM00324">
    <property type="entry name" value="RhoGAP"/>
    <property type="match status" value="1"/>
</dbReference>
<evidence type="ECO:0000256" key="14">
    <source>
        <dbReference type="SAM" id="MobiDB-lite"/>
    </source>
</evidence>
<dbReference type="GO" id="GO:0007165">
    <property type="term" value="P:signal transduction"/>
    <property type="evidence" value="ECO:0007669"/>
    <property type="project" value="InterPro"/>
</dbReference>